<name>Q3UF02_MOUSE</name>
<dbReference type="BioGRID-ORCS" id="16568">
    <property type="hits" value="6 hits in 79 CRISPR screens"/>
</dbReference>
<proteinExistence type="evidence at transcript level"/>
<reference evidence="2" key="5">
    <citation type="journal article" date="2002" name="Nature">
        <title>Analysis of the mouse transcriptome based on functional annotation of 60,770 full-length cDNAs.</title>
        <authorList>
            <consortium name="The FANTOM Consortium and the RIKEN Genome Exploration Research Group Phase I and II Team"/>
        </authorList>
    </citation>
    <scope>NUCLEOTIDE SEQUENCE</scope>
    <source>
        <strain evidence="2">C57BL/6J</strain>
        <tissue evidence="2">Sympathetic ganglion</tissue>
    </source>
</reference>
<dbReference type="EMBL" id="AK149180">
    <property type="protein sequence ID" value="BAE28759.1"/>
    <property type="molecule type" value="mRNA"/>
</dbReference>
<dbReference type="AGR" id="MGI:107689"/>
<reference evidence="2" key="8">
    <citation type="journal article" date="2005" name="Science">
        <title>Antisense Transcription in the Mammalian Transcriptome.</title>
        <authorList>
            <consortium name="RIKEN Genome Exploration Research Group and Genome Science Group (Genome Network Project Core Group) and the FANTOM Consortium"/>
        </authorList>
    </citation>
    <scope>NUCLEOTIDE SEQUENCE</scope>
    <source>
        <strain evidence="2">C57BL/6J</strain>
        <tissue evidence="2">Sympathetic ganglion</tissue>
    </source>
</reference>
<dbReference type="RefSeq" id="NP_001277734.1">
    <property type="nucleotide sequence ID" value="NM_001290805.1"/>
</dbReference>
<dbReference type="AlphaFoldDB" id="Q3UF02"/>
<reference evidence="2" key="1">
    <citation type="journal article" date="1999" name="Methods Enzymol.">
        <title>High-efficiency full-length cDNA cloning.</title>
        <authorList>
            <person name="Carninci P."/>
            <person name="Hayashizaki Y."/>
        </authorList>
    </citation>
    <scope>NUCLEOTIDE SEQUENCE</scope>
    <source>
        <strain evidence="2">C57BL/6J</strain>
        <tissue evidence="2">Sympathetic ganglion</tissue>
    </source>
</reference>
<dbReference type="MGI" id="MGI:107689">
    <property type="gene designation" value="Kif3a"/>
</dbReference>
<keyword evidence="1" id="KW-0732">Signal</keyword>
<reference evidence="2" key="7">
    <citation type="journal article" date="2005" name="Science">
        <title>The Transcriptional Landscape of the Mammalian Genome.</title>
        <authorList>
            <consortium name="The FANTOM Consortium"/>
            <consortium name="Riken Genome Exploration Research Group and Genome Science Group (Genome Network Project Core Group)"/>
        </authorList>
    </citation>
    <scope>NUCLEOTIDE SEQUENCE</scope>
    <source>
        <strain evidence="2">C57BL/6J</strain>
        <tissue evidence="2">Sympathetic ganglion</tissue>
    </source>
</reference>
<evidence type="ECO:0000313" key="3">
    <source>
        <dbReference type="MGI" id="MGI:107689"/>
    </source>
</evidence>
<dbReference type="CTD" id="11127"/>
<reference evidence="2" key="3">
    <citation type="journal article" date="2000" name="Genome Res.">
        <title>RIKEN integrated sequence analysis (RISA) system--384-format sequencing pipeline with 384 multicapillary sequencer.</title>
        <authorList>
            <person name="Shibata K."/>
            <person name="Itoh M."/>
            <person name="Aizawa K."/>
            <person name="Nagaoka S."/>
            <person name="Sasaki N."/>
            <person name="Carninci P."/>
            <person name="Konno H."/>
            <person name="Akiyama J."/>
            <person name="Nishi K."/>
            <person name="Kitsunai T."/>
            <person name="Tashiro H."/>
            <person name="Itoh M."/>
            <person name="Sumi N."/>
            <person name="Ishii Y."/>
            <person name="Nakamura S."/>
            <person name="Hazama M."/>
            <person name="Nishine T."/>
            <person name="Harada A."/>
            <person name="Yamamoto R."/>
            <person name="Matsumoto H."/>
            <person name="Sakaguchi S."/>
            <person name="Ikegami T."/>
            <person name="Kashiwagi K."/>
            <person name="Fujiwake S."/>
            <person name="Inoue K."/>
            <person name="Togawa Y."/>
            <person name="Izawa M."/>
            <person name="Ohara E."/>
            <person name="Watahiki M."/>
            <person name="Yoneda Y."/>
            <person name="Ishikawa T."/>
            <person name="Ozawa K."/>
            <person name="Tanaka T."/>
            <person name="Matsuura S."/>
            <person name="Kawai J."/>
            <person name="Okazaki Y."/>
            <person name="Muramatsu M."/>
            <person name="Inoue Y."/>
            <person name="Kira A."/>
            <person name="Hayashizaki Y."/>
        </authorList>
    </citation>
    <scope>NUCLEOTIDE SEQUENCE</scope>
    <source>
        <strain evidence="2">C57BL/6J</strain>
        <tissue evidence="2">Sympathetic ganglion</tissue>
    </source>
</reference>
<reference evidence="2" key="4">
    <citation type="journal article" date="2001" name="Nature">
        <title>Functional annotation of a full-length mouse cDNA collection.</title>
        <authorList>
            <consortium name="The RIKEN Genome Exploration Research Group Phase II Team and the FANTOM Consortium"/>
        </authorList>
    </citation>
    <scope>NUCLEOTIDE SEQUENCE</scope>
    <source>
        <strain evidence="2">C57BL/6J</strain>
        <tissue evidence="2">Sympathetic ganglion</tissue>
    </source>
</reference>
<evidence type="ECO:0000256" key="1">
    <source>
        <dbReference type="SAM" id="SignalP"/>
    </source>
</evidence>
<evidence type="ECO:0008006" key="4">
    <source>
        <dbReference type="Google" id="ProtNLM"/>
    </source>
</evidence>
<dbReference type="RefSeq" id="NP_001277735.1">
    <property type="nucleotide sequence ID" value="NM_001290806.1"/>
</dbReference>
<feature type="chain" id="PRO_5004230077" description="Secreted protein" evidence="1">
    <location>
        <begin position="23"/>
        <end position="53"/>
    </location>
</feature>
<evidence type="ECO:0000313" key="2">
    <source>
        <dbReference type="EMBL" id="BAE28759.1"/>
    </source>
</evidence>
<gene>
    <name evidence="3" type="primary">Kif3a</name>
    <name evidence="3" type="synonym">AW124694</name>
</gene>
<dbReference type="RefSeq" id="NP_032469.2">
    <property type="nucleotide sequence ID" value="NM_008443.4"/>
</dbReference>
<reference evidence="2" key="6">
    <citation type="submission" date="2004-03" db="EMBL/GenBank/DDBJ databases">
        <authorList>
            <person name="Arakawa T."/>
            <person name="Carninci P."/>
            <person name="Fukuda S."/>
            <person name="Hashizume W."/>
            <person name="Hayashida K."/>
            <person name="Hori F."/>
            <person name="Iida J."/>
            <person name="Imamura K."/>
            <person name="Imotani K."/>
            <person name="Itoh M."/>
            <person name="Kanagawa S."/>
            <person name="Kawai J."/>
            <person name="Kojima M."/>
            <person name="Konno H."/>
            <person name="Murata M."/>
            <person name="Nakamura M."/>
            <person name="Ninomiya N."/>
            <person name="Nishiyori H."/>
            <person name="Nomura K."/>
            <person name="Ohno M."/>
            <person name="Sakazume N."/>
            <person name="Sano H."/>
            <person name="Sasaki D."/>
            <person name="Shibata K."/>
            <person name="Shiraki T."/>
            <person name="Tagami M."/>
            <person name="Tagami Y."/>
            <person name="Waki K."/>
            <person name="Watahiki A."/>
            <person name="Muramatsu M."/>
            <person name="Hayashizaki Y."/>
        </authorList>
    </citation>
    <scope>NUCLEOTIDE SEQUENCE</scope>
    <source>
        <strain evidence="2">C57BL/6J</strain>
        <tissue evidence="2">Sympathetic ganglion</tissue>
    </source>
</reference>
<protein>
    <recommendedName>
        <fullName evidence="4">Secreted protein</fullName>
    </recommendedName>
</protein>
<sequence length="53" mass="5541">MCRLLVLAWRAAASSIVSVACCDSMSSVCVCVCVSCKGSCELSILVTSNFAMM</sequence>
<organism evidence="2">
    <name type="scientific">Mus musculus</name>
    <name type="common">Mouse</name>
    <dbReference type="NCBI Taxonomy" id="10090"/>
    <lineage>
        <taxon>Eukaryota</taxon>
        <taxon>Metazoa</taxon>
        <taxon>Chordata</taxon>
        <taxon>Craniata</taxon>
        <taxon>Vertebrata</taxon>
        <taxon>Euteleostomi</taxon>
        <taxon>Mammalia</taxon>
        <taxon>Eutheria</taxon>
        <taxon>Euarchontoglires</taxon>
        <taxon>Glires</taxon>
        <taxon>Rodentia</taxon>
        <taxon>Myomorpha</taxon>
        <taxon>Muroidea</taxon>
        <taxon>Muridae</taxon>
        <taxon>Murinae</taxon>
        <taxon>Mus</taxon>
        <taxon>Mus</taxon>
    </lineage>
</organism>
<accession>Q3UF02</accession>
<dbReference type="DNASU" id="16568"/>
<dbReference type="PROSITE" id="PS51257">
    <property type="entry name" value="PROKAR_LIPOPROTEIN"/>
    <property type="match status" value="1"/>
</dbReference>
<feature type="signal peptide" evidence="1">
    <location>
        <begin position="1"/>
        <end position="22"/>
    </location>
</feature>
<dbReference type="OrthoDB" id="3176171at2759"/>
<dbReference type="KEGG" id="mmu:16568"/>
<reference evidence="2" key="2">
    <citation type="journal article" date="2000" name="Genome Res.">
        <title>Normalization and subtraction of cap-trapper-selected cDNAs to prepare full-length cDNA libraries for rapid discovery of new genes.</title>
        <authorList>
            <person name="Carninci P."/>
            <person name="Shibata Y."/>
            <person name="Hayatsu N."/>
            <person name="Sugahara Y."/>
            <person name="Shibata K."/>
            <person name="Itoh M."/>
            <person name="Konno H."/>
            <person name="Okazaki Y."/>
            <person name="Muramatsu M."/>
            <person name="Hayashizaki Y."/>
        </authorList>
    </citation>
    <scope>NUCLEOTIDE SEQUENCE</scope>
    <source>
        <strain evidence="2">C57BL/6J</strain>
        <tissue evidence="2">Sympathetic ganglion</tissue>
    </source>
</reference>
<dbReference type="GeneID" id="16568"/>